<evidence type="ECO:0000256" key="1">
    <source>
        <dbReference type="ARBA" id="ARBA00004418"/>
    </source>
</evidence>
<keyword evidence="5 10" id="KW-0813">Transport</keyword>
<dbReference type="CDD" id="cd16325">
    <property type="entry name" value="LolA"/>
    <property type="match status" value="1"/>
</dbReference>
<dbReference type="GO" id="GO:0042953">
    <property type="term" value="P:lipoprotein transport"/>
    <property type="evidence" value="ECO:0007669"/>
    <property type="project" value="InterPro"/>
</dbReference>
<protein>
    <recommendedName>
        <fullName evidence="4 10">Outer-membrane lipoprotein carrier protein</fullName>
    </recommendedName>
</protein>
<dbReference type="OrthoDB" id="9787361at2"/>
<name>A0A5A9W5M7_9GAMM</name>
<comment type="function">
    <text evidence="10">Participates in the translocation of lipoproteins from the inner membrane to the outer membrane. Only forms a complex with a lipoprotein if the residue after the N-terminal Cys is not an aspartate (The Asp acts as a targeting signal to indicate that the lipoprotein should stay in the inner membrane).</text>
</comment>
<proteinExistence type="inferred from homology"/>
<evidence type="ECO:0000256" key="7">
    <source>
        <dbReference type="ARBA" id="ARBA00022764"/>
    </source>
</evidence>
<dbReference type="PANTHER" id="PTHR35869:SF1">
    <property type="entry name" value="OUTER-MEMBRANE LIPOPROTEIN CARRIER PROTEIN"/>
    <property type="match status" value="1"/>
</dbReference>
<evidence type="ECO:0000313" key="11">
    <source>
        <dbReference type="EMBL" id="KAA0875398.1"/>
    </source>
</evidence>
<keyword evidence="12" id="KW-1185">Reference proteome</keyword>
<dbReference type="InterPro" id="IPR018323">
    <property type="entry name" value="OM_lipoprot_carrier_LolA_Pbac"/>
</dbReference>
<feature type="signal peptide" evidence="10">
    <location>
        <begin position="1"/>
        <end position="18"/>
    </location>
</feature>
<dbReference type="Gene3D" id="2.50.20.10">
    <property type="entry name" value="Lipoprotein localisation LolA/LolB/LppX"/>
    <property type="match status" value="1"/>
</dbReference>
<dbReference type="NCBIfam" id="TIGR00547">
    <property type="entry name" value="lolA"/>
    <property type="match status" value="1"/>
</dbReference>
<comment type="subcellular location">
    <subcellularLocation>
        <location evidence="1 10">Periplasm</location>
    </subcellularLocation>
</comment>
<dbReference type="InterPro" id="IPR029046">
    <property type="entry name" value="LolA/LolB/LppX"/>
</dbReference>
<sequence precursor="true">MRKLIVALTLALSLPLSAEPVDQLASLLSGYERFSANFEQFATSEQGERREASSGNFAVARPDRFVWNTLKPFPQQIISDGEYVWIYDEDLEQATRKPGNQNTESAPALILNGRIHELEMRYDVSLIQQTGNLMVFELLPKAGQDAMFTRVRLLFEDAVLSEFMLDDNLGQRSTILLSDTQLDPELDEAIFRFTPPDDIDVILDEAP</sequence>
<accession>A0A5A9W5M7</accession>
<comment type="subunit">
    <text evidence="3 10">Monomer.</text>
</comment>
<dbReference type="SUPFAM" id="SSF89392">
    <property type="entry name" value="Prokaryotic lipoproteins and lipoprotein localization factors"/>
    <property type="match status" value="1"/>
</dbReference>
<keyword evidence="11" id="KW-0449">Lipoprotein</keyword>
<dbReference type="GO" id="GO:0044874">
    <property type="term" value="P:lipoprotein localization to outer membrane"/>
    <property type="evidence" value="ECO:0007669"/>
    <property type="project" value="UniProtKB-UniRule"/>
</dbReference>
<dbReference type="EMBL" id="SMRS01000003">
    <property type="protein sequence ID" value="KAA0875398.1"/>
    <property type="molecule type" value="Genomic_DNA"/>
</dbReference>
<evidence type="ECO:0000256" key="9">
    <source>
        <dbReference type="ARBA" id="ARBA00023186"/>
    </source>
</evidence>
<dbReference type="HAMAP" id="MF_00240">
    <property type="entry name" value="LolA"/>
    <property type="match status" value="1"/>
</dbReference>
<keyword evidence="6 10" id="KW-0732">Signal</keyword>
<keyword evidence="9 10" id="KW-0143">Chaperone</keyword>
<comment type="similarity">
    <text evidence="2 10">Belongs to the LolA family.</text>
</comment>
<dbReference type="PANTHER" id="PTHR35869">
    <property type="entry name" value="OUTER-MEMBRANE LIPOPROTEIN CARRIER PROTEIN"/>
    <property type="match status" value="1"/>
</dbReference>
<organism evidence="11 12">
    <name type="scientific">Nitrincola tapanii</name>
    <dbReference type="NCBI Taxonomy" id="1708751"/>
    <lineage>
        <taxon>Bacteria</taxon>
        <taxon>Pseudomonadati</taxon>
        <taxon>Pseudomonadota</taxon>
        <taxon>Gammaproteobacteria</taxon>
        <taxon>Oceanospirillales</taxon>
        <taxon>Oceanospirillaceae</taxon>
        <taxon>Nitrincola</taxon>
    </lineage>
</organism>
<evidence type="ECO:0000313" key="12">
    <source>
        <dbReference type="Proteomes" id="UP000325302"/>
    </source>
</evidence>
<evidence type="ECO:0000256" key="8">
    <source>
        <dbReference type="ARBA" id="ARBA00022927"/>
    </source>
</evidence>
<dbReference type="InterPro" id="IPR004564">
    <property type="entry name" value="OM_lipoprot_carrier_LolA-like"/>
</dbReference>
<gene>
    <name evidence="10 11" type="primary">lolA</name>
    <name evidence="11" type="ORF">E1H14_05270</name>
</gene>
<evidence type="ECO:0000256" key="10">
    <source>
        <dbReference type="HAMAP-Rule" id="MF_00240"/>
    </source>
</evidence>
<evidence type="ECO:0000256" key="3">
    <source>
        <dbReference type="ARBA" id="ARBA00011245"/>
    </source>
</evidence>
<evidence type="ECO:0000256" key="2">
    <source>
        <dbReference type="ARBA" id="ARBA00007615"/>
    </source>
</evidence>
<comment type="caution">
    <text evidence="11">The sequence shown here is derived from an EMBL/GenBank/DDBJ whole genome shotgun (WGS) entry which is preliminary data.</text>
</comment>
<evidence type="ECO:0000256" key="6">
    <source>
        <dbReference type="ARBA" id="ARBA00022729"/>
    </source>
</evidence>
<keyword evidence="7 10" id="KW-0574">Periplasm</keyword>
<dbReference type="RefSeq" id="WP_149390405.1">
    <property type="nucleotide sequence ID" value="NZ_SMRS01000003.1"/>
</dbReference>
<reference evidence="11 12" key="1">
    <citation type="submission" date="2019-03" db="EMBL/GenBank/DDBJ databases">
        <title>Nitrincola sp. nov. isolated from an Indian soda lake.</title>
        <authorList>
            <person name="Joshi A."/>
            <person name="Thite S.V."/>
            <person name="Joseph N."/>
            <person name="Dhotre D."/>
            <person name="Moorthy M."/>
            <person name="Shouche Y.S."/>
        </authorList>
    </citation>
    <scope>NUCLEOTIDE SEQUENCE [LARGE SCALE GENOMIC DNA]</scope>
    <source>
        <strain evidence="11 12">MEB193</strain>
    </source>
</reference>
<evidence type="ECO:0000256" key="4">
    <source>
        <dbReference type="ARBA" id="ARBA00014035"/>
    </source>
</evidence>
<dbReference type="GO" id="GO:0042597">
    <property type="term" value="C:periplasmic space"/>
    <property type="evidence" value="ECO:0007669"/>
    <property type="project" value="UniProtKB-SubCell"/>
</dbReference>
<dbReference type="Proteomes" id="UP000325302">
    <property type="component" value="Unassembled WGS sequence"/>
</dbReference>
<dbReference type="Pfam" id="PF03548">
    <property type="entry name" value="LolA"/>
    <property type="match status" value="1"/>
</dbReference>
<keyword evidence="8 10" id="KW-0653">Protein transport</keyword>
<dbReference type="AlphaFoldDB" id="A0A5A9W5M7"/>
<feature type="chain" id="PRO_5023218784" description="Outer-membrane lipoprotein carrier protein" evidence="10">
    <location>
        <begin position="19"/>
        <end position="207"/>
    </location>
</feature>
<evidence type="ECO:0000256" key="5">
    <source>
        <dbReference type="ARBA" id="ARBA00022448"/>
    </source>
</evidence>